<reference evidence="1 2" key="1">
    <citation type="journal article" date="2019" name="Sci. Rep.">
        <title>Orb-weaving spider Araneus ventricosus genome elucidates the spidroin gene catalogue.</title>
        <authorList>
            <person name="Kono N."/>
            <person name="Nakamura H."/>
            <person name="Ohtoshi R."/>
            <person name="Moran D.A.P."/>
            <person name="Shinohara A."/>
            <person name="Yoshida Y."/>
            <person name="Fujiwara M."/>
            <person name="Mori M."/>
            <person name="Tomita M."/>
            <person name="Arakawa K."/>
        </authorList>
    </citation>
    <scope>NUCLEOTIDE SEQUENCE [LARGE SCALE GENOMIC DNA]</scope>
</reference>
<comment type="caution">
    <text evidence="1">The sequence shown here is derived from an EMBL/GenBank/DDBJ whole genome shotgun (WGS) entry which is preliminary data.</text>
</comment>
<dbReference type="Proteomes" id="UP000499080">
    <property type="component" value="Unassembled WGS sequence"/>
</dbReference>
<evidence type="ECO:0000313" key="1">
    <source>
        <dbReference type="EMBL" id="GBM90196.1"/>
    </source>
</evidence>
<accession>A0A4Y2JM25</accession>
<protein>
    <submittedName>
        <fullName evidence="1">Uncharacterized protein</fullName>
    </submittedName>
</protein>
<dbReference type="OrthoDB" id="6512443at2759"/>
<organism evidence="1 2">
    <name type="scientific">Araneus ventricosus</name>
    <name type="common">Orbweaver spider</name>
    <name type="synonym">Epeira ventricosa</name>
    <dbReference type="NCBI Taxonomy" id="182803"/>
    <lineage>
        <taxon>Eukaryota</taxon>
        <taxon>Metazoa</taxon>
        <taxon>Ecdysozoa</taxon>
        <taxon>Arthropoda</taxon>
        <taxon>Chelicerata</taxon>
        <taxon>Arachnida</taxon>
        <taxon>Araneae</taxon>
        <taxon>Araneomorphae</taxon>
        <taxon>Entelegynae</taxon>
        <taxon>Araneoidea</taxon>
        <taxon>Araneidae</taxon>
        <taxon>Araneus</taxon>
    </lineage>
</organism>
<sequence length="69" mass="8740">WFRRRCQEYEYDRSSEPVWQFFDAKHYNVEDSDEDNEIEDEYKGDVFEFMLQMVYMEEKIMSFRNEISK</sequence>
<proteinExistence type="predicted"/>
<feature type="non-terminal residue" evidence="1">
    <location>
        <position position="1"/>
    </location>
</feature>
<gene>
    <name evidence="1" type="ORF">AVEN_82195_1</name>
</gene>
<name>A0A4Y2JM25_ARAVE</name>
<evidence type="ECO:0000313" key="2">
    <source>
        <dbReference type="Proteomes" id="UP000499080"/>
    </source>
</evidence>
<keyword evidence="2" id="KW-1185">Reference proteome</keyword>
<dbReference type="EMBL" id="BGPR01003601">
    <property type="protein sequence ID" value="GBM90196.1"/>
    <property type="molecule type" value="Genomic_DNA"/>
</dbReference>
<dbReference type="AlphaFoldDB" id="A0A4Y2JM25"/>